<evidence type="ECO:0000256" key="1">
    <source>
        <dbReference type="ARBA" id="ARBA00022679"/>
    </source>
</evidence>
<dbReference type="PANTHER" id="PTHR43300">
    <property type="entry name" value="ACETYLTRANSFERASE"/>
    <property type="match status" value="1"/>
</dbReference>
<dbReference type="PROSITE" id="PS00101">
    <property type="entry name" value="HEXAPEP_TRANSFERASES"/>
    <property type="match status" value="1"/>
</dbReference>
<gene>
    <name evidence="3" type="ORF">C5E16_08380</name>
</gene>
<sequence>MSMKSNVQGRSSLRGPLQGVARSILRKIAVGPNVHVGVDLRAGRGSIISAPHGLRIGDAVSIGPRSIVQVDGDIGDFTMIGMHVQIVGRDDHASNEVGTPYIYSEWVGDREARPRDAVHIGRDVWIGGGSIVLSGVTIGEGALVGAGSVVTRDVPAYSVVTGNPATQVRRRFACVADEEAHRAGLDAARKMTGTRA</sequence>
<dbReference type="InterPro" id="IPR018357">
    <property type="entry name" value="Hexapep_transf_CS"/>
</dbReference>
<dbReference type="PANTHER" id="PTHR43300:SF11">
    <property type="entry name" value="ACETYLTRANSFERASE RV3034C-RELATED"/>
    <property type="match status" value="1"/>
</dbReference>
<dbReference type="InterPro" id="IPR011004">
    <property type="entry name" value="Trimer_LpxA-like_sf"/>
</dbReference>
<reference evidence="3 4" key="1">
    <citation type="submission" date="2018-02" db="EMBL/GenBank/DDBJ databases">
        <title>Bacteriophage NCPPB3778 and a type I-E CRISPR drive the evolution of the US Biological Select Agent, Rathayibacter toxicus.</title>
        <authorList>
            <person name="Davis E.W.II."/>
            <person name="Tabima J.F."/>
            <person name="Weisberg A.J."/>
            <person name="Lopes L.D."/>
            <person name="Wiseman M.S."/>
            <person name="Wiseman M.S."/>
            <person name="Pupko T."/>
            <person name="Belcher M.S."/>
            <person name="Sechler A.J."/>
            <person name="Tancos M.A."/>
            <person name="Schroeder B.K."/>
            <person name="Murray T.D."/>
            <person name="Luster D.G."/>
            <person name="Schneider W.L."/>
            <person name="Rogers E."/>
            <person name="Andreote F.D."/>
            <person name="Grunwald N.J."/>
            <person name="Putnam M.L."/>
            <person name="Chang J.H."/>
        </authorList>
    </citation>
    <scope>NUCLEOTIDE SEQUENCE [LARGE SCALE GENOMIC DNA]</scope>
    <source>
        <strain evidence="3 4">AY1B3</strain>
    </source>
</reference>
<keyword evidence="2" id="KW-0677">Repeat</keyword>
<dbReference type="EMBL" id="PSXY01000011">
    <property type="protein sequence ID" value="PPF67802.1"/>
    <property type="molecule type" value="Genomic_DNA"/>
</dbReference>
<dbReference type="Pfam" id="PF00132">
    <property type="entry name" value="Hexapep"/>
    <property type="match status" value="1"/>
</dbReference>
<evidence type="ECO:0000313" key="3">
    <source>
        <dbReference type="EMBL" id="PPF67802.1"/>
    </source>
</evidence>
<dbReference type="Gene3D" id="2.160.10.10">
    <property type="entry name" value="Hexapeptide repeat proteins"/>
    <property type="match status" value="1"/>
</dbReference>
<proteinExistence type="predicted"/>
<protein>
    <submittedName>
        <fullName evidence="3">Acetyltransferase</fullName>
    </submittedName>
</protein>
<dbReference type="RefSeq" id="WP_104290286.1">
    <property type="nucleotide sequence ID" value="NZ_PSXY01000011.1"/>
</dbReference>
<dbReference type="InterPro" id="IPR001451">
    <property type="entry name" value="Hexapep"/>
</dbReference>
<dbReference type="SUPFAM" id="SSF51161">
    <property type="entry name" value="Trimeric LpxA-like enzymes"/>
    <property type="match status" value="1"/>
</dbReference>
<evidence type="ECO:0000256" key="2">
    <source>
        <dbReference type="ARBA" id="ARBA00022737"/>
    </source>
</evidence>
<keyword evidence="1 3" id="KW-0808">Transferase</keyword>
<dbReference type="AlphaFoldDB" id="A0A2S5VTT7"/>
<dbReference type="InterPro" id="IPR050179">
    <property type="entry name" value="Trans_hexapeptide_repeat"/>
</dbReference>
<accession>A0A2S5VTT7</accession>
<name>A0A2S5VTT7_9MICO</name>
<dbReference type="GO" id="GO:0016740">
    <property type="term" value="F:transferase activity"/>
    <property type="evidence" value="ECO:0007669"/>
    <property type="project" value="UniProtKB-KW"/>
</dbReference>
<dbReference type="Proteomes" id="UP000239241">
    <property type="component" value="Unassembled WGS sequence"/>
</dbReference>
<evidence type="ECO:0000313" key="4">
    <source>
        <dbReference type="Proteomes" id="UP000239241"/>
    </source>
</evidence>
<organism evidence="3 4">
    <name type="scientific">Clavibacter michiganensis</name>
    <dbReference type="NCBI Taxonomy" id="28447"/>
    <lineage>
        <taxon>Bacteria</taxon>
        <taxon>Bacillati</taxon>
        <taxon>Actinomycetota</taxon>
        <taxon>Actinomycetes</taxon>
        <taxon>Micrococcales</taxon>
        <taxon>Microbacteriaceae</taxon>
        <taxon>Clavibacter</taxon>
    </lineage>
</organism>
<comment type="caution">
    <text evidence="3">The sequence shown here is derived from an EMBL/GenBank/DDBJ whole genome shotgun (WGS) entry which is preliminary data.</text>
</comment>